<organism evidence="1 2">
    <name type="scientific">Flavobacterium salmonis</name>
    <dbReference type="NCBI Taxonomy" id="2654844"/>
    <lineage>
        <taxon>Bacteria</taxon>
        <taxon>Pseudomonadati</taxon>
        <taxon>Bacteroidota</taxon>
        <taxon>Flavobacteriia</taxon>
        <taxon>Flavobacteriales</taxon>
        <taxon>Flavobacteriaceae</taxon>
        <taxon>Flavobacterium</taxon>
    </lineage>
</organism>
<dbReference type="EMBL" id="CAIJDP010000058">
    <property type="protein sequence ID" value="CAD0001940.1"/>
    <property type="molecule type" value="Genomic_DNA"/>
</dbReference>
<protein>
    <submittedName>
        <fullName evidence="1">Uncharacterized protein</fullName>
    </submittedName>
</protein>
<reference evidence="1 2" key="1">
    <citation type="submission" date="2020-06" db="EMBL/GenBank/DDBJ databases">
        <authorList>
            <person name="Criscuolo A."/>
        </authorList>
    </citation>
    <scope>NUCLEOTIDE SEQUENCE [LARGE SCALE GENOMIC DNA]</scope>
    <source>
        <strain evidence="2">CIP 111411</strain>
    </source>
</reference>
<gene>
    <name evidence="1" type="ORF">FLAT13_00820</name>
</gene>
<dbReference type="AlphaFoldDB" id="A0A6V6YR51"/>
<evidence type="ECO:0000313" key="2">
    <source>
        <dbReference type="Proteomes" id="UP000530060"/>
    </source>
</evidence>
<dbReference type="Proteomes" id="UP000530060">
    <property type="component" value="Unassembled WGS sequence"/>
</dbReference>
<proteinExistence type="predicted"/>
<comment type="caution">
    <text evidence="1">The sequence shown here is derived from an EMBL/GenBank/DDBJ whole genome shotgun (WGS) entry which is preliminary data.</text>
</comment>
<keyword evidence="2" id="KW-1185">Reference proteome</keyword>
<accession>A0A6V6YR51</accession>
<sequence length="159" mass="18718">MNYNIIDENSIKSTLMIMSTLTGELQTEGKTYHIKPISKFFTVKGFEILLESNKIGSIEYWGWIWKKPKLIINIQGDDQVWIFEKNEPGLFRKRTNPYITKMKYQGREVEYKIESDNSTSEKESLRRLSGTASFKEEDRLPCQLGIYLNELLIFDEMDK</sequence>
<evidence type="ECO:0000313" key="1">
    <source>
        <dbReference type="EMBL" id="CAD0001940.1"/>
    </source>
</evidence>
<name>A0A6V6YR51_9FLAO</name>